<dbReference type="Pfam" id="PF16653">
    <property type="entry name" value="Sacchrp_dh_C"/>
    <property type="match status" value="1"/>
</dbReference>
<keyword evidence="3" id="KW-0808">Transferase</keyword>
<evidence type="ECO:0000313" key="4">
    <source>
        <dbReference type="Proteomes" id="UP000553963"/>
    </source>
</evidence>
<proteinExistence type="predicted"/>
<dbReference type="AlphaFoldDB" id="A0A840ASZ3"/>
<dbReference type="Gene3D" id="3.40.50.720">
    <property type="entry name" value="NAD(P)-binding Rossmann-like Domain"/>
    <property type="match status" value="1"/>
</dbReference>
<dbReference type="InterPro" id="IPR023181">
    <property type="entry name" value="Homospermid_syn-like_C"/>
</dbReference>
<dbReference type="RefSeq" id="WP_183399199.1">
    <property type="nucleotide sequence ID" value="NZ_JACIDS010000003.1"/>
</dbReference>
<protein>
    <submittedName>
        <fullName evidence="3">Homospermidine synthase</fullName>
        <ecNumber evidence="3">2.5.1.44</ecNumber>
    </submittedName>
</protein>
<dbReference type="EC" id="2.5.1.44" evidence="3"/>
<keyword evidence="4" id="KW-1185">Reference proteome</keyword>
<name>A0A840ASZ3_9HYPH</name>
<accession>A0A840ASZ3</accession>
<comment type="caution">
    <text evidence="3">The sequence shown here is derived from an EMBL/GenBank/DDBJ whole genome shotgun (WGS) entry which is preliminary data.</text>
</comment>
<feature type="domain" description="Saccharopine dehydrogenase-like C-terminal" evidence="2">
    <location>
        <begin position="160"/>
        <end position="442"/>
    </location>
</feature>
<sequence length="479" mass="53207">MTSWPVYGRIDGPVVIIGFGSIGRGVLPLIRRHFAIDRSHIVVVEPSDENSGLLATFGARHVRVALTRENYREILTPLLTAGPGQAFCVNLSVDTSSLDIMRLTRELGSLYIDTVIEPWPGFYYDHKADPAERSNYSLREALLAEKRANPGGATAVSCCGANPGMVSWFVKRALLDVARDIDLEFDEPKTRPEWAELMRRTGVKGIHIAERDTQRSRNPKPLDTFVNTWSVDGFISEGLQPAELGWGTHEKWVPDHARTHDTGSGAAIFLLGPGADTRVRSWCPTPGPQLGFLVTHNEAISIADHFTVREAGKVVYRPTCHYAYHPSNDAVLSLHELFGRAGKPQSRQHILTEEEIISGRDELGVLLYGHAKNAYWYGSRLTIDEARERAPYQNATGLQVTSSVVAGMAWALAHPSAGIVEADDMDYHFCLRVQRPYLGTVEGIYTDWTPLTGRPGFFPEDIDESDPWQFRNVLVHSLA</sequence>
<evidence type="ECO:0000259" key="2">
    <source>
        <dbReference type="Pfam" id="PF16653"/>
    </source>
</evidence>
<dbReference type="Proteomes" id="UP000553963">
    <property type="component" value="Unassembled WGS sequence"/>
</dbReference>
<gene>
    <name evidence="3" type="ORF">GGR25_002625</name>
</gene>
<reference evidence="3 4" key="1">
    <citation type="submission" date="2020-08" db="EMBL/GenBank/DDBJ databases">
        <title>Genomic Encyclopedia of Type Strains, Phase IV (KMG-IV): sequencing the most valuable type-strain genomes for metagenomic binning, comparative biology and taxonomic classification.</title>
        <authorList>
            <person name="Goeker M."/>
        </authorList>
    </citation>
    <scope>NUCLEOTIDE SEQUENCE [LARGE SCALE GENOMIC DNA]</scope>
    <source>
        <strain evidence="3 4">DSM 25966</strain>
    </source>
</reference>
<organism evidence="3 4">
    <name type="scientific">Kaistia hirudinis</name>
    <dbReference type="NCBI Taxonomy" id="1293440"/>
    <lineage>
        <taxon>Bacteria</taxon>
        <taxon>Pseudomonadati</taxon>
        <taxon>Pseudomonadota</taxon>
        <taxon>Alphaproteobacteria</taxon>
        <taxon>Hyphomicrobiales</taxon>
        <taxon>Kaistiaceae</taxon>
        <taxon>Kaistia</taxon>
    </lineage>
</organism>
<dbReference type="Gene3D" id="3.30.360.30">
    <property type="entry name" value="homospermidine synthase like"/>
    <property type="match status" value="1"/>
</dbReference>
<dbReference type="EMBL" id="JACIDS010000003">
    <property type="protein sequence ID" value="MBB3931575.1"/>
    <property type="molecule type" value="Genomic_DNA"/>
</dbReference>
<feature type="domain" description="Saccharopine dehydrogenase NADP binding" evidence="1">
    <location>
        <begin position="14"/>
        <end position="156"/>
    </location>
</feature>
<dbReference type="Pfam" id="PF03435">
    <property type="entry name" value="Sacchrp_dh_NADP"/>
    <property type="match status" value="1"/>
</dbReference>
<dbReference type="InterPro" id="IPR005097">
    <property type="entry name" value="Sacchrp_dh_NADP-bd"/>
</dbReference>
<dbReference type="GO" id="GO:0047296">
    <property type="term" value="F:homospermidine synthase activity"/>
    <property type="evidence" value="ECO:0007669"/>
    <property type="project" value="UniProtKB-EC"/>
</dbReference>
<evidence type="ECO:0000313" key="3">
    <source>
        <dbReference type="EMBL" id="MBB3931575.1"/>
    </source>
</evidence>
<evidence type="ECO:0000259" key="1">
    <source>
        <dbReference type="Pfam" id="PF03435"/>
    </source>
</evidence>
<dbReference type="InterPro" id="IPR032095">
    <property type="entry name" value="Sacchrp_dh-like_C"/>
</dbReference>